<evidence type="ECO:0000256" key="6">
    <source>
        <dbReference type="ARBA" id="ARBA00023034"/>
    </source>
</evidence>
<feature type="transmembrane region" description="Helical" evidence="8">
    <location>
        <begin position="178"/>
        <end position="201"/>
    </location>
</feature>
<dbReference type="Proteomes" id="UP000549394">
    <property type="component" value="Unassembled WGS sequence"/>
</dbReference>
<dbReference type="EC" id="3.4.23.-" evidence="8"/>
<keyword evidence="5 8" id="KW-1133">Transmembrane helix</keyword>
<dbReference type="GO" id="GO:0005789">
    <property type="term" value="C:endoplasmic reticulum membrane"/>
    <property type="evidence" value="ECO:0007669"/>
    <property type="project" value="UniProtKB-SubCell"/>
</dbReference>
<keyword evidence="4 8" id="KW-0914">Notch signaling pathway</keyword>
<comment type="subcellular location">
    <subcellularLocation>
        <location evidence="8">Endoplasmic reticulum membrane</location>
        <topology evidence="8">Multi-pass membrane protein</topology>
    </subcellularLocation>
    <subcellularLocation>
        <location evidence="8">Golgi apparatus membrane</location>
        <topology evidence="8">Multi-pass membrane protein</topology>
    </subcellularLocation>
</comment>
<accession>A0A7I8V5D3</accession>
<keyword evidence="8" id="KW-0378">Hydrolase</keyword>
<comment type="function">
    <text evidence="8">Probable subunit of the gamma-secretase complex, an endoprotease complex that catalyzes the intramembrane cleavage of integral membrane proteins such as Notch receptors.</text>
</comment>
<comment type="subunit">
    <text evidence="8">Homodimer.</text>
</comment>
<dbReference type="PANTHER" id="PTHR10202">
    <property type="entry name" value="PRESENILIN"/>
    <property type="match status" value="1"/>
</dbReference>
<dbReference type="InterPro" id="IPR042524">
    <property type="entry name" value="Presenilin_C"/>
</dbReference>
<keyword evidence="8" id="KW-0645">Protease</keyword>
<organism evidence="9 10">
    <name type="scientific">Dimorphilus gyrociliatus</name>
    <dbReference type="NCBI Taxonomy" id="2664684"/>
    <lineage>
        <taxon>Eukaryota</taxon>
        <taxon>Metazoa</taxon>
        <taxon>Spiralia</taxon>
        <taxon>Lophotrochozoa</taxon>
        <taxon>Annelida</taxon>
        <taxon>Polychaeta</taxon>
        <taxon>Polychaeta incertae sedis</taxon>
        <taxon>Dinophilidae</taxon>
        <taxon>Dimorphilus</taxon>
    </lineage>
</organism>
<dbReference type="PRINTS" id="PR01072">
    <property type="entry name" value="PRESENILIN"/>
</dbReference>
<dbReference type="Pfam" id="PF01080">
    <property type="entry name" value="Presenilin"/>
    <property type="match status" value="2"/>
</dbReference>
<dbReference type="InterPro" id="IPR006639">
    <property type="entry name" value="Preselin/SPP"/>
</dbReference>
<feature type="transmembrane region" description="Helical" evidence="8">
    <location>
        <begin position="72"/>
        <end position="92"/>
    </location>
</feature>
<evidence type="ECO:0000256" key="8">
    <source>
        <dbReference type="RuleBase" id="RU361148"/>
    </source>
</evidence>
<dbReference type="GO" id="GO:0016485">
    <property type="term" value="P:protein processing"/>
    <property type="evidence" value="ECO:0007669"/>
    <property type="project" value="InterPro"/>
</dbReference>
<proteinExistence type="inferred from homology"/>
<keyword evidence="7 8" id="KW-0472">Membrane</keyword>
<comment type="similarity">
    <text evidence="1 8">Belongs to the peptidase A22A family.</text>
</comment>
<comment type="domain">
    <text evidence="8">The PAL motif is required for normal active site conformation.</text>
</comment>
<feature type="transmembrane region" description="Helical" evidence="8">
    <location>
        <begin position="207"/>
        <end position="226"/>
    </location>
</feature>
<dbReference type="EMBL" id="CAJFCJ010000001">
    <property type="protein sequence ID" value="CAD5111378.1"/>
    <property type="molecule type" value="Genomic_DNA"/>
</dbReference>
<evidence type="ECO:0000256" key="2">
    <source>
        <dbReference type="ARBA" id="ARBA00022692"/>
    </source>
</evidence>
<dbReference type="GO" id="GO:0000139">
    <property type="term" value="C:Golgi membrane"/>
    <property type="evidence" value="ECO:0007669"/>
    <property type="project" value="UniProtKB-SubCell"/>
</dbReference>
<evidence type="ECO:0000256" key="1">
    <source>
        <dbReference type="ARBA" id="ARBA00008604"/>
    </source>
</evidence>
<dbReference type="SMART" id="SM00730">
    <property type="entry name" value="PSN"/>
    <property type="match status" value="1"/>
</dbReference>
<dbReference type="GO" id="GO:0070765">
    <property type="term" value="C:gamma-secretase complex"/>
    <property type="evidence" value="ECO:0007669"/>
    <property type="project" value="TreeGrafter"/>
</dbReference>
<keyword evidence="10" id="KW-1185">Reference proteome</keyword>
<dbReference type="GO" id="GO:0042500">
    <property type="term" value="F:aspartic endopeptidase activity, intramembrane cleaving"/>
    <property type="evidence" value="ECO:0007669"/>
    <property type="project" value="InterPro"/>
</dbReference>
<dbReference type="Gene3D" id="1.10.472.100">
    <property type="entry name" value="Presenilin"/>
    <property type="match status" value="1"/>
</dbReference>
<gene>
    <name evidence="9" type="ORF">DGYR_LOCUS683</name>
</gene>
<keyword evidence="3 8" id="KW-0256">Endoplasmic reticulum</keyword>
<evidence type="ECO:0000256" key="7">
    <source>
        <dbReference type="ARBA" id="ARBA00023136"/>
    </source>
</evidence>
<dbReference type="AlphaFoldDB" id="A0A7I8V5D3"/>
<dbReference type="GO" id="GO:0006509">
    <property type="term" value="P:membrane protein ectodomain proteolysis"/>
    <property type="evidence" value="ECO:0007669"/>
    <property type="project" value="TreeGrafter"/>
</dbReference>
<evidence type="ECO:0000313" key="9">
    <source>
        <dbReference type="EMBL" id="CAD5111378.1"/>
    </source>
</evidence>
<keyword evidence="6 8" id="KW-0333">Golgi apparatus</keyword>
<evidence type="ECO:0000256" key="3">
    <source>
        <dbReference type="ARBA" id="ARBA00022824"/>
    </source>
</evidence>
<sequence>MFGFLSNAMLFAIFEQYNIPCDMVTSTIVSYNLTVVAIVSIHWKSPKILQQSVLILLTAQAALLFVKFMPFYTAWIVLVGLIVWDLIAVLCPKGPLNLLVKMATEREKPLASALIYSTSIFMAERIERPIATTSRVADEYRSSGSVDPKEPKGPKLGLGDFVFYSVLVGIAMKCKSIFVLYACFISIQIGLMTTLFFLNVFKRALPALPISLAFGITMFVLTCNIVEDLGESLSINQIFI</sequence>
<name>A0A7I8V5D3_9ANNE</name>
<comment type="caution">
    <text evidence="9">The sequence shown here is derived from an EMBL/GenBank/DDBJ whole genome shotgun (WGS) entry which is preliminary data.</text>
</comment>
<evidence type="ECO:0000256" key="5">
    <source>
        <dbReference type="ARBA" id="ARBA00022989"/>
    </source>
</evidence>
<evidence type="ECO:0000313" key="10">
    <source>
        <dbReference type="Proteomes" id="UP000549394"/>
    </source>
</evidence>
<keyword evidence="2 8" id="KW-0812">Transmembrane</keyword>
<evidence type="ECO:0000256" key="4">
    <source>
        <dbReference type="ARBA" id="ARBA00022976"/>
    </source>
</evidence>
<dbReference type="GO" id="GO:0034205">
    <property type="term" value="P:amyloid-beta formation"/>
    <property type="evidence" value="ECO:0007669"/>
    <property type="project" value="TreeGrafter"/>
</dbReference>
<dbReference type="GO" id="GO:0055074">
    <property type="term" value="P:calcium ion homeostasis"/>
    <property type="evidence" value="ECO:0007669"/>
    <property type="project" value="TreeGrafter"/>
</dbReference>
<reference evidence="9 10" key="1">
    <citation type="submission" date="2020-08" db="EMBL/GenBank/DDBJ databases">
        <authorList>
            <person name="Hejnol A."/>
        </authorList>
    </citation>
    <scope>NUCLEOTIDE SEQUENCE [LARGE SCALE GENOMIC DNA]</scope>
</reference>
<dbReference type="PANTHER" id="PTHR10202:SF13">
    <property type="entry name" value="PRESENILIN HOMOLOG"/>
    <property type="match status" value="1"/>
</dbReference>
<dbReference type="GO" id="GO:0007219">
    <property type="term" value="P:Notch signaling pathway"/>
    <property type="evidence" value="ECO:0007669"/>
    <property type="project" value="UniProtKB-KW"/>
</dbReference>
<dbReference type="OrthoDB" id="20287at2759"/>
<dbReference type="InterPro" id="IPR001108">
    <property type="entry name" value="Peptidase_A22A"/>
</dbReference>
<protein>
    <recommendedName>
        <fullName evidence="8">Presenilin</fullName>
        <ecNumber evidence="8">3.4.23.-</ecNumber>
    </recommendedName>
</protein>